<evidence type="ECO:0000313" key="4">
    <source>
        <dbReference type="Proteomes" id="UP000218785"/>
    </source>
</evidence>
<dbReference type="SUPFAM" id="SSF51126">
    <property type="entry name" value="Pectin lyase-like"/>
    <property type="match status" value="2"/>
</dbReference>
<feature type="domain" description="Filamentous haemagglutinin FhaB/tRNA nuclease CdiA-like TPS" evidence="2">
    <location>
        <begin position="31"/>
        <end position="142"/>
    </location>
</feature>
<dbReference type="SMART" id="SM00912">
    <property type="entry name" value="Haemagg_act"/>
    <property type="match status" value="1"/>
</dbReference>
<dbReference type="Pfam" id="PF05860">
    <property type="entry name" value="TPS"/>
    <property type="match status" value="1"/>
</dbReference>
<dbReference type="AlphaFoldDB" id="A0A1Z4N131"/>
<name>A0A1Z4N131_9CYAN</name>
<keyword evidence="4" id="KW-1185">Reference proteome</keyword>
<protein>
    <submittedName>
        <fullName evidence="3">Filamentous hemagglutinin-like protein</fullName>
    </submittedName>
</protein>
<dbReference type="InterPro" id="IPR012334">
    <property type="entry name" value="Pectin_lyas_fold"/>
</dbReference>
<dbReference type="EMBL" id="AP018248">
    <property type="protein sequence ID" value="BAY99427.1"/>
    <property type="molecule type" value="Genomic_DNA"/>
</dbReference>
<proteinExistence type="predicted"/>
<dbReference type="InterPro" id="IPR008638">
    <property type="entry name" value="FhaB/CdiA-like_TPS"/>
</dbReference>
<keyword evidence="1" id="KW-0732">Signal</keyword>
<dbReference type="Proteomes" id="UP000218785">
    <property type="component" value="Chromosome"/>
</dbReference>
<dbReference type="Gene3D" id="2.160.20.10">
    <property type="entry name" value="Single-stranded right-handed beta-helix, Pectin lyase-like"/>
    <property type="match status" value="2"/>
</dbReference>
<feature type="signal peptide" evidence="1">
    <location>
        <begin position="1"/>
        <end position="28"/>
    </location>
</feature>
<reference evidence="3 4" key="1">
    <citation type="submission" date="2017-06" db="EMBL/GenBank/DDBJ databases">
        <title>Genome sequencing of cyanobaciteial culture collection at National Institute for Environmental Studies (NIES).</title>
        <authorList>
            <person name="Hirose Y."/>
            <person name="Shimura Y."/>
            <person name="Fujisawa T."/>
            <person name="Nakamura Y."/>
            <person name="Kawachi M."/>
        </authorList>
    </citation>
    <scope>NUCLEOTIDE SEQUENCE [LARGE SCALE GENOMIC DNA]</scope>
    <source>
        <strain evidence="3 4">NIES-37</strain>
    </source>
</reference>
<organism evidence="3 4">
    <name type="scientific">Tolypothrix tenuis PCC 7101</name>
    <dbReference type="NCBI Taxonomy" id="231146"/>
    <lineage>
        <taxon>Bacteria</taxon>
        <taxon>Bacillati</taxon>
        <taxon>Cyanobacteriota</taxon>
        <taxon>Cyanophyceae</taxon>
        <taxon>Nostocales</taxon>
        <taxon>Tolypothrichaceae</taxon>
        <taxon>Tolypothrix</taxon>
    </lineage>
</organism>
<sequence>MQLGWLKNILNSGIVVGATLLWSSATNAQVIPDNTLNTKVSESNNNFIIINGTQRGNNLFHSFSQFSIPTGNSALFDNASDVQNIFARVTGGSLSDINGIIRANGSANLFLLNPAGILFGPNAQLQIGGSFIGTTANSIVFADGSKFSATDTSSSPILTISVPVGLQLGSNPGSITVQGLGNNAQLSESLRVSGLNLGTSGLQLQSGKTLALVGGNIAVNGGLLSAPGGNIALGSINNASLVLNSTPQGFTLTYPNGASFGNIELSQRALASTHDVTRGGGGAIQIQGKQVSIQDGSLILVQNRSNQAAGDITINATDSLNIIGKSADFKSSSSLVNETISSGAGGNVIVTTPRLNIDRGGYILTRSFSAGSAGNIVVNADDMRVNGFAFGDPSAFRAVSQVSAVSFGNGKGGNIAISTRNLSVAAGANIAARPYGVGKGGDVNVKADTIQVIGAGAPTGVYFTLISAATFGPGDAGNLTIDTRKLSVEGGGRVSASSIILGNAGSLTINASESVDVSGVKDAENPSYIGTAVLPVGVFSTISRANAGNTTINAPIFKISNGAKVFVENLGSGTAGTLHINANILKLDNQAKISASTKAGEGGNIDLQLRDLLLMRHGSLMSAEAGGSGNGGNITINAPIVVGLENSDIVANAVQGRGGNIEITTQSIFGLKYRDQLTQENDITASSQFGLSGIVQVNTVGVDPNSGLIELPVNITDPSQQIATGCAANTASSFVATGRGGLPQNPMQEVMSDRTWSDIRDISAYRKIGERITHTPKSPTVLIAATSWHRNAQGKIELVAHQSPTQVQPSLTCAALPHI</sequence>
<evidence type="ECO:0000313" key="3">
    <source>
        <dbReference type="EMBL" id="BAY99427.1"/>
    </source>
</evidence>
<evidence type="ECO:0000259" key="2">
    <source>
        <dbReference type="SMART" id="SM00912"/>
    </source>
</evidence>
<gene>
    <name evidence="3" type="ORF">NIES37_34100</name>
</gene>
<accession>A0A1Z4N131</accession>
<feature type="chain" id="PRO_5013323510" evidence="1">
    <location>
        <begin position="29"/>
        <end position="819"/>
    </location>
</feature>
<dbReference type="NCBIfam" id="TIGR01901">
    <property type="entry name" value="adhes_NPXG"/>
    <property type="match status" value="1"/>
</dbReference>
<dbReference type="RefSeq" id="WP_096577538.1">
    <property type="nucleotide sequence ID" value="NZ_CAWNJS010000001.1"/>
</dbReference>
<evidence type="ECO:0000256" key="1">
    <source>
        <dbReference type="SAM" id="SignalP"/>
    </source>
</evidence>
<dbReference type="KEGG" id="ttq:NIES37_34100"/>
<dbReference type="InterPro" id="IPR011050">
    <property type="entry name" value="Pectin_lyase_fold/virulence"/>
</dbReference>